<dbReference type="GeneID" id="28822450"/>
<evidence type="ECO:0000313" key="2">
    <source>
        <dbReference type="EMBL" id="KUJ23322.1"/>
    </source>
</evidence>
<gene>
    <name evidence="2" type="ORF">LY89DRAFT_663774</name>
</gene>
<keyword evidence="1" id="KW-0732">Signal</keyword>
<sequence length="599" mass="67512">MMWQYLKRLFFPVAALYLCSILLSRTFETPTAPFCTKTFTPQEQLHIPITHPFLNASHHLDLHQQIDVAQSKLNEADSPNNGPTDEKIRIPAPILGLAACPQEPNRFTGHIRLPNLLYNISMSPASALFEDQRTFWNPTIFALPHWANNQYIIVNMVAPNDEAYRRNVICEANICHPKSTKSTISKEKYCTEDDLRILGPSGGLRCVTTPLEVNVPPTPAEKCEGMEQVLADIPGFHDPKLLYSGRGEPILMVVSQQVAQCYLSRYACIGLWAIDLRTVYPTIEETFSSSPRRLGPGPLMTYPTLTELTRNPPWTRRSYEKNWVMFSTSPSTSYIQYDLNSTTRTFAQLVGSGLTTTNMTDPLEEPCLSDPTPEELASGHSMADASWHQATPALKLILCERANATCVRENSNIVFFAAIQRKHVNGYGLPVRYERYFVVWSATAPFNMLAVSQHPILFANETNRGWTIEEIWDDSPIDLETGKGEWGRFTYTTTIAYAWGREETDIREKGVGYLDDEVILSVGIDDEGGLYGKARVSELLQCLRTCPGRIGRLFSLPQRQFEAFPKTGNSKAGYLLAYGATCNRVIFESGRRTIWREQV</sequence>
<dbReference type="EMBL" id="KQ947405">
    <property type="protein sequence ID" value="KUJ23322.1"/>
    <property type="molecule type" value="Genomic_DNA"/>
</dbReference>
<dbReference type="STRING" id="149040.A0A194XUD8"/>
<evidence type="ECO:0000256" key="1">
    <source>
        <dbReference type="SAM" id="SignalP"/>
    </source>
</evidence>
<reference evidence="2 3" key="1">
    <citation type="submission" date="2015-10" db="EMBL/GenBank/DDBJ databases">
        <title>Full genome of DAOMC 229536 Phialocephala scopiformis, a fungal endophyte of spruce producing the potent anti-insectan compound rugulosin.</title>
        <authorList>
            <consortium name="DOE Joint Genome Institute"/>
            <person name="Walker A.K."/>
            <person name="Frasz S.L."/>
            <person name="Seifert K.A."/>
            <person name="Miller J.D."/>
            <person name="Mondo S.J."/>
            <person name="Labutti K."/>
            <person name="Lipzen A."/>
            <person name="Dockter R."/>
            <person name="Kennedy M."/>
            <person name="Grigoriev I.V."/>
            <person name="Spatafora J.W."/>
        </authorList>
    </citation>
    <scope>NUCLEOTIDE SEQUENCE [LARGE SCALE GENOMIC DNA]</scope>
    <source>
        <strain evidence="2 3">CBS 120377</strain>
    </source>
</reference>
<dbReference type="RefSeq" id="XP_018077677.1">
    <property type="nucleotide sequence ID" value="XM_018212724.1"/>
</dbReference>
<organism evidence="2 3">
    <name type="scientific">Mollisia scopiformis</name>
    <name type="common">Conifer needle endophyte fungus</name>
    <name type="synonym">Phialocephala scopiformis</name>
    <dbReference type="NCBI Taxonomy" id="149040"/>
    <lineage>
        <taxon>Eukaryota</taxon>
        <taxon>Fungi</taxon>
        <taxon>Dikarya</taxon>
        <taxon>Ascomycota</taxon>
        <taxon>Pezizomycotina</taxon>
        <taxon>Leotiomycetes</taxon>
        <taxon>Helotiales</taxon>
        <taxon>Mollisiaceae</taxon>
        <taxon>Mollisia</taxon>
    </lineage>
</organism>
<dbReference type="OrthoDB" id="10262656at2759"/>
<dbReference type="InParanoid" id="A0A194XUD8"/>
<accession>A0A194XUD8</accession>
<protein>
    <submittedName>
        <fullName evidence="2">Uncharacterized protein</fullName>
    </submittedName>
</protein>
<keyword evidence="3" id="KW-1185">Reference proteome</keyword>
<dbReference type="KEGG" id="psco:LY89DRAFT_663774"/>
<dbReference type="Proteomes" id="UP000070700">
    <property type="component" value="Unassembled WGS sequence"/>
</dbReference>
<feature type="signal peptide" evidence="1">
    <location>
        <begin position="1"/>
        <end position="26"/>
    </location>
</feature>
<feature type="chain" id="PRO_5008268614" evidence="1">
    <location>
        <begin position="27"/>
        <end position="599"/>
    </location>
</feature>
<dbReference type="AlphaFoldDB" id="A0A194XUD8"/>
<proteinExistence type="predicted"/>
<name>A0A194XUD8_MOLSC</name>
<evidence type="ECO:0000313" key="3">
    <source>
        <dbReference type="Proteomes" id="UP000070700"/>
    </source>
</evidence>